<evidence type="ECO:0000313" key="3">
    <source>
        <dbReference type="Proteomes" id="UP000230233"/>
    </source>
</evidence>
<dbReference type="STRING" id="1611254.A0A2G5TFP7"/>
<feature type="domain" description="Carboxylesterase type B" evidence="1">
    <location>
        <begin position="19"/>
        <end position="195"/>
    </location>
</feature>
<evidence type="ECO:0000313" key="2">
    <source>
        <dbReference type="EMBL" id="PIC25871.1"/>
    </source>
</evidence>
<dbReference type="EMBL" id="PDUG01000005">
    <property type="protein sequence ID" value="PIC25871.1"/>
    <property type="molecule type" value="Genomic_DNA"/>
</dbReference>
<dbReference type="AlphaFoldDB" id="A0A2G5TFP7"/>
<dbReference type="PANTHER" id="PTHR45029">
    <property type="entry name" value="CARBOXYLIC ESTER HYDROLASE-RELATED"/>
    <property type="match status" value="1"/>
</dbReference>
<dbReference type="Pfam" id="PF00135">
    <property type="entry name" value="COesterase"/>
    <property type="match status" value="2"/>
</dbReference>
<dbReference type="Proteomes" id="UP000230233">
    <property type="component" value="Chromosome V"/>
</dbReference>
<keyword evidence="3" id="KW-1185">Reference proteome</keyword>
<dbReference type="Gene3D" id="3.40.50.1820">
    <property type="entry name" value="alpha/beta hydrolase"/>
    <property type="match status" value="2"/>
</dbReference>
<dbReference type="OrthoDB" id="3200163at2759"/>
<name>A0A2G5TFP7_9PELO</name>
<accession>A0A2G5TFP7</accession>
<comment type="caution">
    <text evidence="2">The sequence shown here is derived from an EMBL/GenBank/DDBJ whole genome shotgun (WGS) entry which is preliminary data.</text>
</comment>
<organism evidence="2 3">
    <name type="scientific">Caenorhabditis nigoni</name>
    <dbReference type="NCBI Taxonomy" id="1611254"/>
    <lineage>
        <taxon>Eukaryota</taxon>
        <taxon>Metazoa</taxon>
        <taxon>Ecdysozoa</taxon>
        <taxon>Nematoda</taxon>
        <taxon>Chromadorea</taxon>
        <taxon>Rhabditida</taxon>
        <taxon>Rhabditina</taxon>
        <taxon>Rhabditomorpha</taxon>
        <taxon>Rhabditoidea</taxon>
        <taxon>Rhabditidae</taxon>
        <taxon>Peloderinae</taxon>
        <taxon>Caenorhabditis</taxon>
    </lineage>
</organism>
<gene>
    <name evidence="2" type="primary">Cnig_chr_V.g18633</name>
    <name evidence="2" type="ORF">B9Z55_018633</name>
</gene>
<sequence length="516" mass="58427">MDGFLSHLKPENNKEVFYSTCGPIRGNVYRHGDKVVDGYLGIPFAKAPIGELRYKKPVPADKWTEPIDCFKYGPGCPQSGAYATFLSKGVENFDEDNCLTLNVFSSRTNSTEFQKRLPVMVYFHGGAFELGSSSWIDDYSLSGTLPLKDVVVVSANYRVGPLGFFTTGDDVAKGNYGLWDQTLALKWVQEHIASFELFRRFMANSATAFCDFALRTKLLQAKVFREFAKSSGYNGDDSQSLLKWYQDQEPEKFAEVANFKQPASGLFSFVPNLDGDFFPKPLDELRKEAPKLDVIFTVGEYEGLLSMMNWSKEEPFNKTVASFFGPDLVDSVEETEKKIVEFYMKDVYATDKDAVIKRTVEFVGDISFNIGVLDAAKSCAKYGNNVYLASFDYYCKDGIEGHMAEMMPFKAATHGSETKYILGFASEIFRPTEDELKMMDIMGTMVTNFAKYGNPNGKNGPEIWEKYSADHPERYFKIDYPKSEMRNNFQNGRLKVLDEVNKNGKKYQEIVYGKKL</sequence>
<dbReference type="InterPro" id="IPR043187">
    <property type="entry name" value="CM06B1-like"/>
</dbReference>
<dbReference type="InterPro" id="IPR029058">
    <property type="entry name" value="AB_hydrolase_fold"/>
</dbReference>
<dbReference type="SUPFAM" id="SSF53474">
    <property type="entry name" value="alpha/beta-Hydrolases"/>
    <property type="match status" value="1"/>
</dbReference>
<reference evidence="3" key="1">
    <citation type="submission" date="2017-10" db="EMBL/GenBank/DDBJ databases">
        <title>Rapid genome shrinkage in a self-fertile nematode reveals novel sperm competition proteins.</title>
        <authorList>
            <person name="Yin D."/>
            <person name="Schwarz E.M."/>
            <person name="Thomas C.G."/>
            <person name="Felde R.L."/>
            <person name="Korf I.F."/>
            <person name="Cutter A.D."/>
            <person name="Schartner C.M."/>
            <person name="Ralston E.J."/>
            <person name="Meyer B.J."/>
            <person name="Haag E.S."/>
        </authorList>
    </citation>
    <scope>NUCLEOTIDE SEQUENCE [LARGE SCALE GENOMIC DNA]</scope>
    <source>
        <strain evidence="3">JU1422</strain>
    </source>
</reference>
<dbReference type="InterPro" id="IPR002018">
    <property type="entry name" value="CarbesteraseB"/>
</dbReference>
<proteinExistence type="predicted"/>
<dbReference type="PANTHER" id="PTHR45029:SF2">
    <property type="entry name" value="CARBOXYLIC ESTER HYDROLASE"/>
    <property type="match status" value="1"/>
</dbReference>
<feature type="domain" description="Carboxylesterase type B" evidence="1">
    <location>
        <begin position="197"/>
        <end position="495"/>
    </location>
</feature>
<protein>
    <recommendedName>
        <fullName evidence="1">Carboxylesterase type B domain-containing protein</fullName>
    </recommendedName>
</protein>
<evidence type="ECO:0000259" key="1">
    <source>
        <dbReference type="Pfam" id="PF00135"/>
    </source>
</evidence>